<dbReference type="PROSITE" id="PS50983">
    <property type="entry name" value="FE_B12_PBP"/>
    <property type="match status" value="1"/>
</dbReference>
<evidence type="ECO:0000313" key="2">
    <source>
        <dbReference type="EMBL" id="QYJ68996.1"/>
    </source>
</evidence>
<sequence length="299" mass="31824">MKHITKTLALALIVLTTISCKNEKEKTDETTTTTDSIAVVKTQRIISLNGALTEIVAGLGHRDEIVGVDVTSSYPEAIKETAQDLGHVRSISVEAIMALKPTLVLATNRDISPELAQKIELAGVTTQIFEREYTPYGAKKTIEEVANILEDDGAEQLKKQIDNGLEKVNVLKQQPKVLFIYARSAGALMVSGKNTPVDKIITLAGGVNAIDGFDDYKPLTPEAVVKANPDVILMFNSGIQSLGGVEGAMAQIQGIDKTNAGKNKKIIAMDGGLLSGFGPRLGEAAAQLNSKLAQSTNAK</sequence>
<dbReference type="Gene3D" id="3.40.50.1980">
    <property type="entry name" value="Nitrogenase molybdenum iron protein domain"/>
    <property type="match status" value="2"/>
</dbReference>
<dbReference type="Proteomes" id="UP000825381">
    <property type="component" value="Chromosome"/>
</dbReference>
<protein>
    <submittedName>
        <fullName evidence="2">ABC transporter substrate-binding protein</fullName>
    </submittedName>
</protein>
<feature type="domain" description="Fe/B12 periplasmic-binding" evidence="1">
    <location>
        <begin position="44"/>
        <end position="299"/>
    </location>
</feature>
<dbReference type="PROSITE" id="PS51257">
    <property type="entry name" value="PROKAR_LIPOPROTEIN"/>
    <property type="match status" value="1"/>
</dbReference>
<reference evidence="2 3" key="1">
    <citation type="submission" date="2021-07" db="EMBL/GenBank/DDBJ databases">
        <title>Flavobacterium WSW3-B6 sp.nov, isolated from seaweed.</title>
        <authorList>
            <person name="Muhammad N."/>
            <person name="Ho H."/>
            <person name="Lee Y.-J."/>
            <person name="Nguyen T."/>
            <person name="Ho J."/>
            <person name="Kim S.-G."/>
        </authorList>
    </citation>
    <scope>NUCLEOTIDE SEQUENCE [LARGE SCALE GENOMIC DNA]</scope>
    <source>
        <strain evidence="2 3">WSW3-B6</strain>
    </source>
</reference>
<evidence type="ECO:0000259" key="1">
    <source>
        <dbReference type="PROSITE" id="PS50983"/>
    </source>
</evidence>
<accession>A0ABX8VEE1</accession>
<dbReference type="InterPro" id="IPR002491">
    <property type="entry name" value="ABC_transptr_periplasmic_BD"/>
</dbReference>
<dbReference type="SUPFAM" id="SSF53807">
    <property type="entry name" value="Helical backbone' metal receptor"/>
    <property type="match status" value="1"/>
</dbReference>
<dbReference type="RefSeq" id="WP_220641332.1">
    <property type="nucleotide sequence ID" value="NZ_CP080429.1"/>
</dbReference>
<dbReference type="PANTHER" id="PTHR30535:SF4">
    <property type="entry name" value="HEMIN-BINDING PERIPLASMIC PROTEIN HMUT"/>
    <property type="match status" value="1"/>
</dbReference>
<organism evidence="2 3">
    <name type="scientific">Flavobacterium litorale</name>
    <dbReference type="NCBI Taxonomy" id="2856519"/>
    <lineage>
        <taxon>Bacteria</taxon>
        <taxon>Pseudomonadati</taxon>
        <taxon>Bacteroidota</taxon>
        <taxon>Flavobacteriia</taxon>
        <taxon>Flavobacteriales</taxon>
        <taxon>Flavobacteriaceae</taxon>
        <taxon>Flavobacterium</taxon>
    </lineage>
</organism>
<dbReference type="PANTHER" id="PTHR30535">
    <property type="entry name" value="VITAMIN B12-BINDING PROTEIN"/>
    <property type="match status" value="1"/>
</dbReference>
<dbReference type="EMBL" id="CP080429">
    <property type="protein sequence ID" value="QYJ68996.1"/>
    <property type="molecule type" value="Genomic_DNA"/>
</dbReference>
<gene>
    <name evidence="2" type="ORF">K1I41_03670</name>
</gene>
<dbReference type="Pfam" id="PF01497">
    <property type="entry name" value="Peripla_BP_2"/>
    <property type="match status" value="1"/>
</dbReference>
<keyword evidence="3" id="KW-1185">Reference proteome</keyword>
<evidence type="ECO:0000313" key="3">
    <source>
        <dbReference type="Proteomes" id="UP000825381"/>
    </source>
</evidence>
<name>A0ABX8VEE1_9FLAO</name>
<proteinExistence type="predicted"/>
<dbReference type="InterPro" id="IPR050902">
    <property type="entry name" value="ABC_Transporter_SBP"/>
</dbReference>